<evidence type="ECO:0000256" key="3">
    <source>
        <dbReference type="ARBA" id="ARBA00022989"/>
    </source>
</evidence>
<evidence type="ECO:0000256" key="4">
    <source>
        <dbReference type="ARBA" id="ARBA00023136"/>
    </source>
</evidence>
<name>X1UZ65_9ZZZZ</name>
<reference evidence="6" key="1">
    <citation type="journal article" date="2014" name="Front. Microbiol.">
        <title>High frequency of phylogenetically diverse reductive dehalogenase-homologous genes in deep subseafloor sedimentary metagenomes.</title>
        <authorList>
            <person name="Kawai M."/>
            <person name="Futagami T."/>
            <person name="Toyoda A."/>
            <person name="Takaki Y."/>
            <person name="Nishi S."/>
            <person name="Hori S."/>
            <person name="Arai W."/>
            <person name="Tsubouchi T."/>
            <person name="Morono Y."/>
            <person name="Uchiyama I."/>
            <person name="Ito T."/>
            <person name="Fujiyama A."/>
            <person name="Inagaki F."/>
            <person name="Takami H."/>
        </authorList>
    </citation>
    <scope>NUCLEOTIDE SEQUENCE</scope>
    <source>
        <strain evidence="6">Expedition CK06-06</strain>
    </source>
</reference>
<dbReference type="EMBL" id="BARW01029385">
    <property type="protein sequence ID" value="GAJ08877.1"/>
    <property type="molecule type" value="Genomic_DNA"/>
</dbReference>
<dbReference type="GO" id="GO:0016020">
    <property type="term" value="C:membrane"/>
    <property type="evidence" value="ECO:0007669"/>
    <property type="project" value="UniProtKB-SubCell"/>
</dbReference>
<dbReference type="GO" id="GO:0015108">
    <property type="term" value="F:chloride transmembrane transporter activity"/>
    <property type="evidence" value="ECO:0007669"/>
    <property type="project" value="InterPro"/>
</dbReference>
<comment type="subcellular location">
    <subcellularLocation>
        <location evidence="1">Membrane</location>
        <topology evidence="1">Multi-pass membrane protein</topology>
    </subcellularLocation>
</comment>
<dbReference type="SUPFAM" id="SSF81340">
    <property type="entry name" value="Clc chloride channel"/>
    <property type="match status" value="1"/>
</dbReference>
<evidence type="ECO:0000256" key="2">
    <source>
        <dbReference type="ARBA" id="ARBA00022692"/>
    </source>
</evidence>
<comment type="caution">
    <text evidence="6">The sequence shown here is derived from an EMBL/GenBank/DDBJ whole genome shotgun (WGS) entry which is preliminary data.</text>
</comment>
<dbReference type="Pfam" id="PF00654">
    <property type="entry name" value="Voltage_CLC"/>
    <property type="match status" value="1"/>
</dbReference>
<dbReference type="PRINTS" id="PR00762">
    <property type="entry name" value="CLCHANNEL"/>
</dbReference>
<dbReference type="AlphaFoldDB" id="X1UZ65"/>
<proteinExistence type="predicted"/>
<accession>X1UZ65</accession>
<evidence type="ECO:0000256" key="5">
    <source>
        <dbReference type="SAM" id="Phobius"/>
    </source>
</evidence>
<sequence length="56" mass="5808">MLGGAYGKFVGNLFPTWTGTTGAYGIVGMCALVAATTHAPITAIIIIVEMTNNYTI</sequence>
<evidence type="ECO:0008006" key="7">
    <source>
        <dbReference type="Google" id="ProtNLM"/>
    </source>
</evidence>
<keyword evidence="3 5" id="KW-1133">Transmembrane helix</keyword>
<keyword evidence="4 5" id="KW-0472">Membrane</keyword>
<feature type="transmembrane region" description="Helical" evidence="5">
    <location>
        <begin position="23"/>
        <end position="48"/>
    </location>
</feature>
<protein>
    <recommendedName>
        <fullName evidence="7">Chloride channel protein</fullName>
    </recommendedName>
</protein>
<organism evidence="6">
    <name type="scientific">marine sediment metagenome</name>
    <dbReference type="NCBI Taxonomy" id="412755"/>
    <lineage>
        <taxon>unclassified sequences</taxon>
        <taxon>metagenomes</taxon>
        <taxon>ecological metagenomes</taxon>
    </lineage>
</organism>
<dbReference type="InterPro" id="IPR001807">
    <property type="entry name" value="ClC"/>
</dbReference>
<gene>
    <name evidence="6" type="ORF">S12H4_47226</name>
</gene>
<dbReference type="Gene3D" id="1.10.3080.10">
    <property type="entry name" value="Clc chloride channel"/>
    <property type="match status" value="1"/>
</dbReference>
<dbReference type="InterPro" id="IPR014743">
    <property type="entry name" value="Cl-channel_core"/>
</dbReference>
<keyword evidence="2 5" id="KW-0812">Transmembrane</keyword>
<feature type="non-terminal residue" evidence="6">
    <location>
        <position position="56"/>
    </location>
</feature>
<evidence type="ECO:0000313" key="6">
    <source>
        <dbReference type="EMBL" id="GAJ08877.1"/>
    </source>
</evidence>
<evidence type="ECO:0000256" key="1">
    <source>
        <dbReference type="ARBA" id="ARBA00004141"/>
    </source>
</evidence>